<dbReference type="SUPFAM" id="SSF55194">
    <property type="entry name" value="Ribosome recycling factor, RRF"/>
    <property type="match status" value="1"/>
</dbReference>
<dbReference type="InterPro" id="IPR002661">
    <property type="entry name" value="Ribosome_recyc_fac"/>
</dbReference>
<reference evidence="4 5" key="1">
    <citation type="journal article" date="2020" name="J. Phycol.">
        <title>Comparative genome analysis reveals Cyanidiococcus gen. nov., a new extremophilic red algal genus sister to Cyanidioschyzon (Cyanidioschyzonaceae, Rhodophyta).</title>
        <authorList>
            <person name="Liu S.-L."/>
            <person name="Chiang Y.-R."/>
            <person name="Yoon H.S."/>
            <person name="Fu H.-Y."/>
        </authorList>
    </citation>
    <scope>NUCLEOTIDE SEQUENCE [LARGE SCALE GENOMIC DNA]</scope>
    <source>
        <strain evidence="4 5">THAL066</strain>
    </source>
</reference>
<dbReference type="Proteomes" id="UP000530660">
    <property type="component" value="Unassembled WGS sequence"/>
</dbReference>
<dbReference type="GO" id="GO:0005739">
    <property type="term" value="C:mitochondrion"/>
    <property type="evidence" value="ECO:0007669"/>
    <property type="project" value="TreeGrafter"/>
</dbReference>
<evidence type="ECO:0000256" key="1">
    <source>
        <dbReference type="ARBA" id="ARBA00005912"/>
    </source>
</evidence>
<evidence type="ECO:0000313" key="4">
    <source>
        <dbReference type="EMBL" id="KAF6005350.1"/>
    </source>
</evidence>
<protein>
    <recommendedName>
        <fullName evidence="3">Ribosome recycling factor domain-containing protein</fullName>
    </recommendedName>
</protein>
<evidence type="ECO:0000259" key="3">
    <source>
        <dbReference type="Pfam" id="PF01765"/>
    </source>
</evidence>
<dbReference type="EMBL" id="VWRR01000001">
    <property type="protein sequence ID" value="KAF6005350.1"/>
    <property type="molecule type" value="Genomic_DNA"/>
</dbReference>
<name>A0A7J7IRJ2_9RHOD</name>
<dbReference type="Gene3D" id="1.10.132.20">
    <property type="entry name" value="Ribosome-recycling factor"/>
    <property type="match status" value="1"/>
</dbReference>
<keyword evidence="5" id="KW-1185">Reference proteome</keyword>
<organism evidence="4 5">
    <name type="scientific">Cyanidiococcus yangmingshanensis</name>
    <dbReference type="NCBI Taxonomy" id="2690220"/>
    <lineage>
        <taxon>Eukaryota</taxon>
        <taxon>Rhodophyta</taxon>
        <taxon>Bangiophyceae</taxon>
        <taxon>Cyanidiales</taxon>
        <taxon>Cyanidiaceae</taxon>
        <taxon>Cyanidiococcus</taxon>
    </lineage>
</organism>
<comment type="similarity">
    <text evidence="1">Belongs to the RRF family.</text>
</comment>
<keyword evidence="2" id="KW-0648">Protein biosynthesis</keyword>
<dbReference type="InterPro" id="IPR036191">
    <property type="entry name" value="RRF_sf"/>
</dbReference>
<dbReference type="InterPro" id="IPR023584">
    <property type="entry name" value="Ribosome_recyc_fac_dom"/>
</dbReference>
<comment type="caution">
    <text evidence="4">The sequence shown here is derived from an EMBL/GenBank/DDBJ whole genome shotgun (WGS) entry which is preliminary data.</text>
</comment>
<evidence type="ECO:0000313" key="5">
    <source>
        <dbReference type="Proteomes" id="UP000530660"/>
    </source>
</evidence>
<dbReference type="AlphaFoldDB" id="A0A7J7IRJ2"/>
<dbReference type="GO" id="GO:0006412">
    <property type="term" value="P:translation"/>
    <property type="evidence" value="ECO:0007669"/>
    <property type="project" value="UniProtKB-KW"/>
</dbReference>
<dbReference type="Pfam" id="PF01765">
    <property type="entry name" value="RRF"/>
    <property type="match status" value="1"/>
</dbReference>
<gene>
    <name evidence="4" type="ORF">F1559_004617</name>
</gene>
<evidence type="ECO:0000256" key="2">
    <source>
        <dbReference type="ARBA" id="ARBA00022917"/>
    </source>
</evidence>
<sequence length="273" mass="30968">MVPIKVLIRLGSRVRSRDGTWRALHRLRSDGANWAGSSPERLCATPWTSALGCSGQSFTLTQTLFLCRWKKSSAKRAVIVDTGDATTERARWLREAEDQMRLAREALERDLQAMRTGRAHPGLLDAVLVTLSDGSRVPLRKVAHVSQKDARTLQVLIHDTSWLAPCDKAIRDAGLGLNPLRGTGDSDHALYVPVPAPSQEARQHIARLASHRTEETRKTIRLVRRNLLERIKSQVSREDDRFMMKEQVEELVERWIKLVDQVLQAKVRELNQH</sequence>
<accession>A0A7J7IRJ2</accession>
<dbReference type="OrthoDB" id="407355at2759"/>
<dbReference type="PANTHER" id="PTHR20982">
    <property type="entry name" value="RIBOSOME RECYCLING FACTOR"/>
    <property type="match status" value="1"/>
</dbReference>
<dbReference type="GO" id="GO:0043023">
    <property type="term" value="F:ribosomal large subunit binding"/>
    <property type="evidence" value="ECO:0007669"/>
    <property type="project" value="TreeGrafter"/>
</dbReference>
<proteinExistence type="inferred from homology"/>
<feature type="domain" description="Ribosome recycling factor" evidence="3">
    <location>
        <begin position="107"/>
        <end position="270"/>
    </location>
</feature>
<dbReference type="Gene3D" id="3.30.1360.40">
    <property type="match status" value="1"/>
</dbReference>
<dbReference type="PANTHER" id="PTHR20982:SF3">
    <property type="entry name" value="MITOCHONDRIAL RIBOSOME RECYCLING FACTOR PSEUDO 1"/>
    <property type="match status" value="1"/>
</dbReference>